<gene>
    <name evidence="1" type="ORF">FPE_LOCUS14956</name>
</gene>
<name>A0AAD1ZGG9_9LAMI</name>
<dbReference type="AlphaFoldDB" id="A0AAD1ZGG9"/>
<organism evidence="1 2">
    <name type="scientific">Fraxinus pennsylvanica</name>
    <dbReference type="NCBI Taxonomy" id="56036"/>
    <lineage>
        <taxon>Eukaryota</taxon>
        <taxon>Viridiplantae</taxon>
        <taxon>Streptophyta</taxon>
        <taxon>Embryophyta</taxon>
        <taxon>Tracheophyta</taxon>
        <taxon>Spermatophyta</taxon>
        <taxon>Magnoliopsida</taxon>
        <taxon>eudicotyledons</taxon>
        <taxon>Gunneridae</taxon>
        <taxon>Pentapetalae</taxon>
        <taxon>asterids</taxon>
        <taxon>lamiids</taxon>
        <taxon>Lamiales</taxon>
        <taxon>Oleaceae</taxon>
        <taxon>Oleeae</taxon>
        <taxon>Fraxinus</taxon>
    </lineage>
</organism>
<keyword evidence="2" id="KW-1185">Reference proteome</keyword>
<sequence>MSFCSNKHGRNGIDSVKELFRFSHSSPSFQMTRKEGPNVPKGSFELNRAFLPANLSEVVESEPTEAGKMYTTAASSKFFADVDPEVKFEKNAPKEKLKGKFLGNAVAASLVMMR</sequence>
<dbReference type="PANTHER" id="PTHR45089:SF24">
    <property type="entry name" value="DNAJ HEAT SHOCK N-TERMINAL DOMAIN-CONTAINING PROTEIN"/>
    <property type="match status" value="1"/>
</dbReference>
<dbReference type="PANTHER" id="PTHR45089">
    <property type="entry name" value="DNAJ HEAT SHOCK AMINO-TERMINAL DOMAIN PROTEIN-RELATED"/>
    <property type="match status" value="1"/>
</dbReference>
<reference evidence="1" key="1">
    <citation type="submission" date="2023-05" db="EMBL/GenBank/DDBJ databases">
        <authorList>
            <person name="Huff M."/>
        </authorList>
    </citation>
    <scope>NUCLEOTIDE SEQUENCE</scope>
</reference>
<accession>A0AAD1ZGG9</accession>
<proteinExistence type="predicted"/>
<dbReference type="Proteomes" id="UP000834106">
    <property type="component" value="Chromosome 9"/>
</dbReference>
<protein>
    <submittedName>
        <fullName evidence="1">Uncharacterized protein</fullName>
    </submittedName>
</protein>
<evidence type="ECO:0000313" key="1">
    <source>
        <dbReference type="EMBL" id="CAI9767526.1"/>
    </source>
</evidence>
<evidence type="ECO:0000313" key="2">
    <source>
        <dbReference type="Proteomes" id="UP000834106"/>
    </source>
</evidence>
<dbReference type="EMBL" id="OU503044">
    <property type="protein sequence ID" value="CAI9767526.1"/>
    <property type="molecule type" value="Genomic_DNA"/>
</dbReference>